<evidence type="ECO:0000256" key="1">
    <source>
        <dbReference type="SAM" id="MobiDB-lite"/>
    </source>
</evidence>
<dbReference type="EMBL" id="VSRR010096460">
    <property type="protein sequence ID" value="MPC93885.1"/>
    <property type="molecule type" value="Genomic_DNA"/>
</dbReference>
<evidence type="ECO:0000313" key="3">
    <source>
        <dbReference type="Proteomes" id="UP000324222"/>
    </source>
</evidence>
<feature type="compositionally biased region" description="Basic and acidic residues" evidence="1">
    <location>
        <begin position="1"/>
        <end position="27"/>
    </location>
</feature>
<feature type="region of interest" description="Disordered" evidence="1">
    <location>
        <begin position="1"/>
        <end position="47"/>
    </location>
</feature>
<name>A0A5B7JH14_PORTR</name>
<protein>
    <submittedName>
        <fullName evidence="2">Uncharacterized protein</fullName>
    </submittedName>
</protein>
<accession>A0A5B7JH14</accession>
<sequence>MMNSQHERERKREKESDAGETQKKGEQGPRVLTKARISSSHLPLPGLFAGRDVSVKVSRCQGPKRSARIYGE</sequence>
<reference evidence="2 3" key="1">
    <citation type="submission" date="2019-05" db="EMBL/GenBank/DDBJ databases">
        <title>Another draft genome of Portunus trituberculatus and its Hox gene families provides insights of decapod evolution.</title>
        <authorList>
            <person name="Jeong J.-H."/>
            <person name="Song I."/>
            <person name="Kim S."/>
            <person name="Choi T."/>
            <person name="Kim D."/>
            <person name="Ryu S."/>
            <person name="Kim W."/>
        </authorList>
    </citation>
    <scope>NUCLEOTIDE SEQUENCE [LARGE SCALE GENOMIC DNA]</scope>
    <source>
        <tissue evidence="2">Muscle</tissue>
    </source>
</reference>
<gene>
    <name evidence="2" type="ORF">E2C01_089030</name>
</gene>
<dbReference type="AlphaFoldDB" id="A0A5B7JH14"/>
<proteinExistence type="predicted"/>
<organism evidence="2 3">
    <name type="scientific">Portunus trituberculatus</name>
    <name type="common">Swimming crab</name>
    <name type="synonym">Neptunus trituberculatus</name>
    <dbReference type="NCBI Taxonomy" id="210409"/>
    <lineage>
        <taxon>Eukaryota</taxon>
        <taxon>Metazoa</taxon>
        <taxon>Ecdysozoa</taxon>
        <taxon>Arthropoda</taxon>
        <taxon>Crustacea</taxon>
        <taxon>Multicrustacea</taxon>
        <taxon>Malacostraca</taxon>
        <taxon>Eumalacostraca</taxon>
        <taxon>Eucarida</taxon>
        <taxon>Decapoda</taxon>
        <taxon>Pleocyemata</taxon>
        <taxon>Brachyura</taxon>
        <taxon>Eubrachyura</taxon>
        <taxon>Portunoidea</taxon>
        <taxon>Portunidae</taxon>
        <taxon>Portuninae</taxon>
        <taxon>Portunus</taxon>
    </lineage>
</organism>
<dbReference type="Proteomes" id="UP000324222">
    <property type="component" value="Unassembled WGS sequence"/>
</dbReference>
<evidence type="ECO:0000313" key="2">
    <source>
        <dbReference type="EMBL" id="MPC93885.1"/>
    </source>
</evidence>
<keyword evidence="3" id="KW-1185">Reference proteome</keyword>
<comment type="caution">
    <text evidence="2">The sequence shown here is derived from an EMBL/GenBank/DDBJ whole genome shotgun (WGS) entry which is preliminary data.</text>
</comment>